<proteinExistence type="predicted"/>
<evidence type="ECO:0000313" key="2">
    <source>
        <dbReference type="Proteomes" id="UP000074561"/>
    </source>
</evidence>
<dbReference type="Gene3D" id="2.130.10.10">
    <property type="entry name" value="YVTN repeat-like/Quinoprotein amine dehydrogenase"/>
    <property type="match status" value="3"/>
</dbReference>
<protein>
    <submittedName>
        <fullName evidence="1">Uncharacterized protein</fullName>
    </submittedName>
</protein>
<dbReference type="PATRIC" id="fig|279113.9.peg.2721"/>
<dbReference type="SUPFAM" id="SSF69322">
    <property type="entry name" value="Tricorn protease domain 2"/>
    <property type="match status" value="1"/>
</dbReference>
<dbReference type="InterPro" id="IPR011044">
    <property type="entry name" value="Quino_amine_DH_bsu"/>
</dbReference>
<dbReference type="KEGG" id="cpra:CPter91_2757"/>
<sequence length="1504" mass="159199">MTFQLFSMEKNMDQISFTINNGSATNTIYMPTNDPSVNHISLLISSTTALTLTAGTPVEESQAAGANGSLFYLHIKNLGLSRSELNDLSVTLAGWSAKVFADTQVICLTPQQDTTVAKGQVLIAAIGSFTASQAPSGSSAQLYMSFYRASPVSGGGLPFTYNNVVTLQAPPSGALDLHNAIAATLVNNTVVQSSSDYPAIENTLNLTFAPGPNPKVINAGPKTVFTVSFVYATDQYGYGALTTIEHALDISVNAGDNAASWVITPPAAGSQNPGWMLQPLAGQPILGTNAGSTVGFVLSEIFTTFQAGATLMLVSYSGVPGYQDGAFSIPLYKEAHVYIHSLLATPNPAVLNQGLATVDLSWNASGARLTLMPGMIDVSGKQTYSAKIAESTQFTLISQGVSPSNYASSDVLVEIFPAINCIVANPQNVYYKDFPHDVLLDWSVNSNDQVALSNSVNSTVQYLPPNYTTGVSITQPQMFSIKPQSGGLPLFIERDEVISAFELQQKSVTLSSTAQALALSPTANICALIQQNSNQILILETITNTPYGAPISAGSQPVALSFSHDGSQLFVANGGDSTLTVFDVTFSGGSSGYVFTKVGSDVNLSGVPVALQVSADDTSVFVSSNSSNANPGTLDVVISTNNNYFVSNSVRFTGQVSTLAVLPSSAQIFVVSQATQNVYVVGYDSIHQSYQWVRTIGGFATADKLTDIAIVGQDAGTLLIACSGSNSVYAVSKEVNSVAGKQKLSVGGNPTRVLAIESGAYAYVANSGDNSLSLISCFKGSGLCSVLESNLANGASPVALSASAQGSVIYVANNGPSLSVWSNQTFTTQGSTLSATLTTSVAASTQYVVSWHNYNIQISYPGKAATPGLSVYDRNTQTTSVVNAGTQYTTFEFWPDSSQNTAIATAYGSNTLQILSTVNFATTSTVSLSSSSTCRAVATAISPFGNMIFVLTVDTGGVYQLVAIASNPKTSHYSVVSTVSLFTQPASSGHSLAALADGSSAFVTDASFQKLYIVSRTKTGTYNLESTTYDFIYMPRAMNCAPDDSQLYIWMNQASNSGFASFNIAARTLENFVLPTSVSFQISSMTIAPDGSSLYVTDTNLGVRVFSTDSMQNTQNISFPGASFPMGIAIAPDGSGLFTANAFSDNVSLAAQLAASPTNHSQRLAAMGTGAEYLGIFMRDYIGETPTSNNGSGWTMSPDIVPWGTQTMPNVADLGQQSNYNTDYSNNITLGQYNNVYVRGLNTASGAQTSRIYFYWVDSSIILLPGQWSPYNFTFNSNLQNWLDVTAQKTNDIAYSPAPLSWKPSPSYPHYCLVTWVDNTANPSPPDLSQWANFASWTDLGNFILAHPNMAWRNTNDVAVATQFMNAQTRVAGVAAGGQVTVGVMMAGIPTDGQGTIQFTLINSNGTISYSSPVHKIDTNTFSQTIQWPANAPDPILTYTYNPTSGKLQGGEKITAFTAFVPPMMLKKSLLLRAPHLLIDVQNAQFEGVQEMLLGTVRFQFTGH</sequence>
<dbReference type="PANTHER" id="PTHR47197">
    <property type="entry name" value="PROTEIN NIRF"/>
    <property type="match status" value="1"/>
</dbReference>
<dbReference type="EMBL" id="CP013234">
    <property type="protein sequence ID" value="AMP05103.1"/>
    <property type="molecule type" value="Genomic_DNA"/>
</dbReference>
<dbReference type="InterPro" id="IPR015943">
    <property type="entry name" value="WD40/YVTN_repeat-like_dom_sf"/>
</dbReference>
<dbReference type="Proteomes" id="UP000074561">
    <property type="component" value="Chromosome"/>
</dbReference>
<evidence type="ECO:0000313" key="1">
    <source>
        <dbReference type="EMBL" id="AMP05103.1"/>
    </source>
</evidence>
<dbReference type="STRING" id="279113.CPter91_2757"/>
<dbReference type="PANTHER" id="PTHR47197:SF3">
    <property type="entry name" value="DIHYDRO-HEME D1 DEHYDROGENASE"/>
    <property type="match status" value="1"/>
</dbReference>
<organism evidence="1 2">
    <name type="scientific">Collimonas pratensis</name>
    <dbReference type="NCBI Taxonomy" id="279113"/>
    <lineage>
        <taxon>Bacteria</taxon>
        <taxon>Pseudomonadati</taxon>
        <taxon>Pseudomonadota</taxon>
        <taxon>Betaproteobacteria</taxon>
        <taxon>Burkholderiales</taxon>
        <taxon>Oxalobacteraceae</taxon>
        <taxon>Collimonas</taxon>
    </lineage>
</organism>
<accession>A0A127Q503</accession>
<reference evidence="1 2" key="1">
    <citation type="submission" date="2015-11" db="EMBL/GenBank/DDBJ databases">
        <title>Exploring the genomic traits of fungus-feeding bacterial genus Collimonas.</title>
        <authorList>
            <person name="Song C."/>
            <person name="Schmidt R."/>
            <person name="de Jager V."/>
            <person name="Krzyzanowska D."/>
            <person name="Jongedijk E."/>
            <person name="Cankar K."/>
            <person name="Beekwilder J."/>
            <person name="van Veen A."/>
            <person name="de Boer W."/>
            <person name="van Veen J.A."/>
            <person name="Garbeva P."/>
        </authorList>
    </citation>
    <scope>NUCLEOTIDE SEQUENCE [LARGE SCALE GENOMIC DNA]</scope>
    <source>
        <strain evidence="1 2">Ter91</strain>
    </source>
</reference>
<dbReference type="InterPro" id="IPR051200">
    <property type="entry name" value="Host-pathogen_enzymatic-act"/>
</dbReference>
<gene>
    <name evidence="1" type="ORF">CPter91_2757</name>
</gene>
<name>A0A127Q503_9BURK</name>
<dbReference type="SUPFAM" id="SSF50969">
    <property type="entry name" value="YVTN repeat-like/Quinoprotein amine dehydrogenase"/>
    <property type="match status" value="1"/>
</dbReference>